<feature type="chain" id="PRO_5016934925" evidence="2">
    <location>
        <begin position="28"/>
        <end position="105"/>
    </location>
</feature>
<accession>A0A369UPP8</accession>
<feature type="compositionally biased region" description="Basic and acidic residues" evidence="1">
    <location>
        <begin position="47"/>
        <end position="58"/>
    </location>
</feature>
<gene>
    <name evidence="3" type="ORF">DVJ77_05730</name>
</gene>
<proteinExistence type="predicted"/>
<feature type="signal peptide" evidence="2">
    <location>
        <begin position="1"/>
        <end position="27"/>
    </location>
</feature>
<evidence type="ECO:0000256" key="2">
    <source>
        <dbReference type="SAM" id="SignalP"/>
    </source>
</evidence>
<protein>
    <submittedName>
        <fullName evidence="3">Uncharacterized protein</fullName>
    </submittedName>
</protein>
<dbReference type="AlphaFoldDB" id="A0A369UPP8"/>
<evidence type="ECO:0000313" key="3">
    <source>
        <dbReference type="EMBL" id="RDD82447.1"/>
    </source>
</evidence>
<feature type="compositionally biased region" description="Basic and acidic residues" evidence="1">
    <location>
        <begin position="80"/>
        <end position="89"/>
    </location>
</feature>
<evidence type="ECO:0000256" key="1">
    <source>
        <dbReference type="SAM" id="MobiDB-lite"/>
    </source>
</evidence>
<name>A0A369UPP8_9GAMM</name>
<dbReference type="OrthoDB" id="5988510at2"/>
<dbReference type="Proteomes" id="UP000253782">
    <property type="component" value="Unassembled WGS sequence"/>
</dbReference>
<feature type="compositionally biased region" description="Low complexity" evidence="1">
    <location>
        <begin position="32"/>
        <end position="42"/>
    </location>
</feature>
<comment type="caution">
    <text evidence="3">The sequence shown here is derived from an EMBL/GenBank/DDBJ whole genome shotgun (WGS) entry which is preliminary data.</text>
</comment>
<reference evidence="3 4" key="1">
    <citation type="submission" date="2018-07" db="EMBL/GenBank/DDBJ databases">
        <title>Dyella tabacisoli L4-6T, whole genome shotgun sequence.</title>
        <authorList>
            <person name="Zhou X.-K."/>
            <person name="Li W.-J."/>
            <person name="Duan Y.-Q."/>
        </authorList>
    </citation>
    <scope>NUCLEOTIDE SEQUENCE [LARGE SCALE GENOMIC DNA]</scope>
    <source>
        <strain evidence="3 4">L4-6</strain>
    </source>
</reference>
<keyword evidence="4" id="KW-1185">Reference proteome</keyword>
<keyword evidence="2" id="KW-0732">Signal</keyword>
<organism evidence="3 4">
    <name type="scientific">Dyella tabacisoli</name>
    <dbReference type="NCBI Taxonomy" id="2282381"/>
    <lineage>
        <taxon>Bacteria</taxon>
        <taxon>Pseudomonadati</taxon>
        <taxon>Pseudomonadota</taxon>
        <taxon>Gammaproteobacteria</taxon>
        <taxon>Lysobacterales</taxon>
        <taxon>Rhodanobacteraceae</taxon>
        <taxon>Dyella</taxon>
    </lineage>
</organism>
<dbReference type="RefSeq" id="WP_114844509.1">
    <property type="nucleotide sequence ID" value="NZ_JBHSPE010000001.1"/>
</dbReference>
<evidence type="ECO:0000313" key="4">
    <source>
        <dbReference type="Proteomes" id="UP000253782"/>
    </source>
</evidence>
<sequence>MSINIRSSLSICSLALVASLGATAVYAQTATADAQVQASATSNDQKPLSDRNCLRETGSHIPPQKGKCMPGTGRVYTQDDIQRTGERDLGPALQKLDPSVTTHGH</sequence>
<feature type="region of interest" description="Disordered" evidence="1">
    <location>
        <begin position="32"/>
        <end position="105"/>
    </location>
</feature>
<dbReference type="EMBL" id="QQAH01000005">
    <property type="protein sequence ID" value="RDD82447.1"/>
    <property type="molecule type" value="Genomic_DNA"/>
</dbReference>